<proteinExistence type="predicted"/>
<protein>
    <submittedName>
        <fullName evidence="5">Uncharacterized protein</fullName>
    </submittedName>
</protein>
<dbReference type="EMBL" id="LR797052">
    <property type="protein sequence ID" value="CAB4184317.1"/>
    <property type="molecule type" value="Genomic_DNA"/>
</dbReference>
<evidence type="ECO:0000313" key="2">
    <source>
        <dbReference type="EMBL" id="CAB4184317.1"/>
    </source>
</evidence>
<name>A0A6J7XQJ4_9CAUD</name>
<evidence type="ECO:0000313" key="3">
    <source>
        <dbReference type="EMBL" id="CAB4202974.1"/>
    </source>
</evidence>
<dbReference type="EMBL" id="LR797424">
    <property type="protein sequence ID" value="CAB4215481.1"/>
    <property type="molecule type" value="Genomic_DNA"/>
</dbReference>
<accession>A0A6J7XQJ4</accession>
<evidence type="ECO:0000313" key="4">
    <source>
        <dbReference type="EMBL" id="CAB4215481.1"/>
    </source>
</evidence>
<evidence type="ECO:0000313" key="5">
    <source>
        <dbReference type="EMBL" id="CAB5230214.1"/>
    </source>
</evidence>
<gene>
    <name evidence="1" type="ORF">UFOVP1022_43</name>
    <name evidence="2" type="ORF">UFOVP1110_55</name>
    <name evidence="3" type="ORF">UFOVP1378_57</name>
    <name evidence="4" type="ORF">UFOVP1474_29</name>
    <name evidence="5" type="ORF">UFOVP1561_41</name>
</gene>
<reference evidence="5" key="1">
    <citation type="submission" date="2020-05" db="EMBL/GenBank/DDBJ databases">
        <authorList>
            <person name="Chiriac C."/>
            <person name="Salcher M."/>
            <person name="Ghai R."/>
            <person name="Kavagutti S V."/>
        </authorList>
    </citation>
    <scope>NUCLEOTIDE SEQUENCE</scope>
</reference>
<dbReference type="EMBL" id="LR798406">
    <property type="protein sequence ID" value="CAB5230214.1"/>
    <property type="molecule type" value="Genomic_DNA"/>
</dbReference>
<dbReference type="EMBL" id="LR796978">
    <property type="protein sequence ID" value="CAB4179150.1"/>
    <property type="molecule type" value="Genomic_DNA"/>
</dbReference>
<organism evidence="5">
    <name type="scientific">uncultured Caudovirales phage</name>
    <dbReference type="NCBI Taxonomy" id="2100421"/>
    <lineage>
        <taxon>Viruses</taxon>
        <taxon>Duplodnaviria</taxon>
        <taxon>Heunggongvirae</taxon>
        <taxon>Uroviricota</taxon>
        <taxon>Caudoviricetes</taxon>
        <taxon>Peduoviridae</taxon>
        <taxon>Maltschvirus</taxon>
        <taxon>Maltschvirus maltsch</taxon>
    </lineage>
</organism>
<evidence type="ECO:0000313" key="1">
    <source>
        <dbReference type="EMBL" id="CAB4179150.1"/>
    </source>
</evidence>
<sequence length="140" mass="14059">MANPGPATTVTNHPSNLATNQAIRLLASYQGVNVNATGDTVLPVLNTTNYSVSNVIFTNASVNLTTAAAGLFTAPSAGGTGIVANAALTALSASTVVSQRTVASTATATSNNLYVNVATAQGAAATMDVYVYGYDLTFLP</sequence>
<dbReference type="EMBL" id="LR797318">
    <property type="protein sequence ID" value="CAB4202974.1"/>
    <property type="molecule type" value="Genomic_DNA"/>
</dbReference>